<dbReference type="InterPro" id="IPR029069">
    <property type="entry name" value="HotDog_dom_sf"/>
</dbReference>
<dbReference type="InterPro" id="IPR050965">
    <property type="entry name" value="UPF0336/Enoyl-CoA_hydratase"/>
</dbReference>
<accession>A0A8J2MMS7</accession>
<dbReference type="GO" id="GO:0019171">
    <property type="term" value="F:(3R)-hydroxyacyl-[acyl-carrier-protein] dehydratase activity"/>
    <property type="evidence" value="ECO:0007669"/>
    <property type="project" value="TreeGrafter"/>
</dbReference>
<proteinExistence type="predicted"/>
<dbReference type="SUPFAM" id="SSF54637">
    <property type="entry name" value="Thioesterase/thiol ester dehydrase-isomerase"/>
    <property type="match status" value="1"/>
</dbReference>
<dbReference type="GO" id="GO:0006633">
    <property type="term" value="P:fatty acid biosynthetic process"/>
    <property type="evidence" value="ECO:0007669"/>
    <property type="project" value="TreeGrafter"/>
</dbReference>
<dbReference type="AlphaFoldDB" id="A0A8J2MMS7"/>
<dbReference type="PANTHER" id="PTHR43437">
    <property type="entry name" value="HYDROXYACYL-THIOESTER DEHYDRATASE TYPE 2, MITOCHONDRIAL-RELATED"/>
    <property type="match status" value="1"/>
</dbReference>
<organism evidence="1 2">
    <name type="scientific">Cotesia congregata</name>
    <name type="common">Parasitoid wasp</name>
    <name type="synonym">Apanteles congregatus</name>
    <dbReference type="NCBI Taxonomy" id="51543"/>
    <lineage>
        <taxon>Eukaryota</taxon>
        <taxon>Metazoa</taxon>
        <taxon>Ecdysozoa</taxon>
        <taxon>Arthropoda</taxon>
        <taxon>Hexapoda</taxon>
        <taxon>Insecta</taxon>
        <taxon>Pterygota</taxon>
        <taxon>Neoptera</taxon>
        <taxon>Endopterygota</taxon>
        <taxon>Hymenoptera</taxon>
        <taxon>Apocrita</taxon>
        <taxon>Ichneumonoidea</taxon>
        <taxon>Braconidae</taxon>
        <taxon>Microgastrinae</taxon>
        <taxon>Cotesia</taxon>
    </lineage>
</organism>
<dbReference type="OrthoDB" id="7412264at2759"/>
<reference evidence="1" key="1">
    <citation type="submission" date="2021-04" db="EMBL/GenBank/DDBJ databases">
        <authorList>
            <person name="Chebbi M.A.C M."/>
        </authorList>
    </citation>
    <scope>NUCLEOTIDE SEQUENCE</scope>
</reference>
<dbReference type="Proteomes" id="UP000786811">
    <property type="component" value="Unassembled WGS sequence"/>
</dbReference>
<dbReference type="EMBL" id="CAJNRD030001121">
    <property type="protein sequence ID" value="CAG5095481.1"/>
    <property type="molecule type" value="Genomic_DNA"/>
</dbReference>
<comment type="caution">
    <text evidence="1">The sequence shown here is derived from an EMBL/GenBank/DDBJ whole genome shotgun (WGS) entry which is preliminary data.</text>
</comment>
<dbReference type="Gene3D" id="3.10.129.10">
    <property type="entry name" value="Hotdog Thioesterase"/>
    <property type="match status" value="1"/>
</dbReference>
<evidence type="ECO:0000313" key="2">
    <source>
        <dbReference type="Proteomes" id="UP000786811"/>
    </source>
</evidence>
<keyword evidence="2" id="KW-1185">Reference proteome</keyword>
<name>A0A8J2MMS7_COTCN</name>
<dbReference type="PANTHER" id="PTHR43437:SF3">
    <property type="entry name" value="HYDROXYACYL-THIOESTER DEHYDRATASE TYPE 2, MITOCHONDRIAL"/>
    <property type="match status" value="1"/>
</dbReference>
<sequence length="222" mass="24911">MYLLKLTRRLSISSRKFTSEFNFERKFKVGDKVSVVRKITDDDVLNFAKLTNDYNPIHVSAEKKLVHGALLNGFLSGVLGTKLPGPGTIVMTLRLVLLLFCVSAVRGREHENSASVVNNITPDYTDDNSTITTEAPLGCVCGIYLFEAKKLTKELPEGDPVISHNISEKFPNNPDGHKSALNRDCYKERAHLFIRNGSDKWIRTNLSAGREYCCKNNLPYKC</sequence>
<gene>
    <name evidence="1" type="ORF">HICCMSTLAB_LOCUS7730</name>
</gene>
<protein>
    <submittedName>
        <fullName evidence="1">Similar to Fcp3C: Follicle cell protein 3C-1 (Drosophila melanogaster)</fullName>
    </submittedName>
</protein>
<evidence type="ECO:0000313" key="1">
    <source>
        <dbReference type="EMBL" id="CAG5095481.1"/>
    </source>
</evidence>
<dbReference type="GO" id="GO:0005739">
    <property type="term" value="C:mitochondrion"/>
    <property type="evidence" value="ECO:0007669"/>
    <property type="project" value="TreeGrafter"/>
</dbReference>